<keyword evidence="2" id="KW-0238">DNA-binding</keyword>
<dbReference type="Pfam" id="PF01047">
    <property type="entry name" value="MarR"/>
    <property type="match status" value="1"/>
</dbReference>
<dbReference type="PRINTS" id="PR00598">
    <property type="entry name" value="HTHMARR"/>
</dbReference>
<dbReference type="PROSITE" id="PS50995">
    <property type="entry name" value="HTH_MARR_2"/>
    <property type="match status" value="1"/>
</dbReference>
<protein>
    <submittedName>
        <fullName evidence="5">Transcriptional regulator, MarR family</fullName>
    </submittedName>
</protein>
<keyword evidence="6" id="KW-1185">Reference proteome</keyword>
<evidence type="ECO:0000259" key="4">
    <source>
        <dbReference type="PROSITE" id="PS50995"/>
    </source>
</evidence>
<dbReference type="PANTHER" id="PTHR42756">
    <property type="entry name" value="TRANSCRIPTIONAL REGULATOR, MARR"/>
    <property type="match status" value="1"/>
</dbReference>
<evidence type="ECO:0000313" key="5">
    <source>
        <dbReference type="EMBL" id="ABS60017.1"/>
    </source>
</evidence>
<dbReference type="SMART" id="SM00347">
    <property type="entry name" value="HTH_MARR"/>
    <property type="match status" value="1"/>
</dbReference>
<dbReference type="InterPro" id="IPR012318">
    <property type="entry name" value="HTH_CRP"/>
</dbReference>
<dbReference type="Gene3D" id="1.10.10.10">
    <property type="entry name" value="Winged helix-like DNA-binding domain superfamily/Winged helix DNA-binding domain"/>
    <property type="match status" value="1"/>
</dbReference>
<dbReference type="InterPro" id="IPR036388">
    <property type="entry name" value="WH-like_DNA-bd_sf"/>
</dbReference>
<dbReference type="KEGG" id="fno:Fnod_0150"/>
<dbReference type="eggNOG" id="COG1846">
    <property type="taxonomic scope" value="Bacteria"/>
</dbReference>
<dbReference type="SUPFAM" id="SSF46785">
    <property type="entry name" value="Winged helix' DNA-binding domain"/>
    <property type="match status" value="1"/>
</dbReference>
<feature type="domain" description="HTH marR-type" evidence="4">
    <location>
        <begin position="6"/>
        <end position="139"/>
    </location>
</feature>
<dbReference type="AlphaFoldDB" id="A7HJD4"/>
<dbReference type="STRING" id="381764.Fnod_0150"/>
<reference evidence="5 6" key="2">
    <citation type="journal article" date="2009" name="Proc. Natl. Acad. Sci. U.S.A.">
        <title>On the chimeric nature, thermophilic origin, and phylogenetic placement of the Thermotogales.</title>
        <authorList>
            <person name="Zhaxybayeva O."/>
            <person name="Swithers K.S."/>
            <person name="Lapierre P."/>
            <person name="Fournier G.P."/>
            <person name="Bickhart D.M."/>
            <person name="DeBoy R.T."/>
            <person name="Nelson K.E."/>
            <person name="Nesbo C.L."/>
            <person name="Doolittle W.F."/>
            <person name="Gogarten J.P."/>
            <person name="Noll K.M."/>
        </authorList>
    </citation>
    <scope>NUCLEOTIDE SEQUENCE [LARGE SCALE GENOMIC DNA]</scope>
    <source>
        <strain evidence="6">ATCC 35602 / DSM 5306 / Rt17-B1</strain>
    </source>
</reference>
<organism evidence="5 6">
    <name type="scientific">Fervidobacterium nodosum (strain ATCC 35602 / DSM 5306 / Rt17-B1)</name>
    <dbReference type="NCBI Taxonomy" id="381764"/>
    <lineage>
        <taxon>Bacteria</taxon>
        <taxon>Thermotogati</taxon>
        <taxon>Thermotogota</taxon>
        <taxon>Thermotogae</taxon>
        <taxon>Thermotogales</taxon>
        <taxon>Fervidobacteriaceae</taxon>
        <taxon>Fervidobacterium</taxon>
    </lineage>
</organism>
<name>A7HJD4_FERNB</name>
<keyword evidence="3" id="KW-0804">Transcription</keyword>
<dbReference type="Proteomes" id="UP000002415">
    <property type="component" value="Chromosome"/>
</dbReference>
<evidence type="ECO:0000313" key="6">
    <source>
        <dbReference type="Proteomes" id="UP000002415"/>
    </source>
</evidence>
<dbReference type="InterPro" id="IPR000835">
    <property type="entry name" value="HTH_MarR-typ"/>
</dbReference>
<dbReference type="RefSeq" id="WP_011993340.1">
    <property type="nucleotide sequence ID" value="NC_009718.1"/>
</dbReference>
<dbReference type="InterPro" id="IPR036390">
    <property type="entry name" value="WH_DNA-bd_sf"/>
</dbReference>
<dbReference type="SMART" id="SM00419">
    <property type="entry name" value="HTH_CRP"/>
    <property type="match status" value="1"/>
</dbReference>
<accession>A7HJD4</accession>
<evidence type="ECO:0000256" key="2">
    <source>
        <dbReference type="ARBA" id="ARBA00023125"/>
    </source>
</evidence>
<dbReference type="GO" id="GO:0003700">
    <property type="term" value="F:DNA-binding transcription factor activity"/>
    <property type="evidence" value="ECO:0007669"/>
    <property type="project" value="InterPro"/>
</dbReference>
<gene>
    <name evidence="5" type="ordered locus">Fnod_0150</name>
</gene>
<evidence type="ECO:0000256" key="1">
    <source>
        <dbReference type="ARBA" id="ARBA00023015"/>
    </source>
</evidence>
<reference evidence="5 6" key="1">
    <citation type="submission" date="2007-07" db="EMBL/GenBank/DDBJ databases">
        <title>Complete sequence of Fervidobacterium nodosum Rt17-B1.</title>
        <authorList>
            <consortium name="US DOE Joint Genome Institute"/>
            <person name="Copeland A."/>
            <person name="Lucas S."/>
            <person name="Lapidus A."/>
            <person name="Barry K."/>
            <person name="Glavina del Rio T."/>
            <person name="Dalin E."/>
            <person name="Tice H."/>
            <person name="Pitluck S."/>
            <person name="Saunders E."/>
            <person name="Brettin T."/>
            <person name="Bruce D."/>
            <person name="Detter J.C."/>
            <person name="Han C."/>
            <person name="Schmutz J."/>
            <person name="Larimer F."/>
            <person name="Land M."/>
            <person name="Hauser L."/>
            <person name="Kyrpides N."/>
            <person name="Mikhailova N."/>
            <person name="Nelson K."/>
            <person name="Gogarten J.P."/>
            <person name="Noll K."/>
            <person name="Richardson P."/>
        </authorList>
    </citation>
    <scope>NUCLEOTIDE SEQUENCE [LARGE SCALE GENOMIC DNA]</scope>
    <source>
        <strain evidence="6">ATCC 35602 / DSM 5306 / Rt17-B1</strain>
    </source>
</reference>
<evidence type="ECO:0000256" key="3">
    <source>
        <dbReference type="ARBA" id="ARBA00023163"/>
    </source>
</evidence>
<proteinExistence type="predicted"/>
<dbReference type="EMBL" id="CP000771">
    <property type="protein sequence ID" value="ABS60017.1"/>
    <property type="molecule type" value="Genomic_DNA"/>
</dbReference>
<dbReference type="OrthoDB" id="6400170at2"/>
<dbReference type="PANTHER" id="PTHR42756:SF1">
    <property type="entry name" value="TRANSCRIPTIONAL REPRESSOR OF EMRAB OPERON"/>
    <property type="match status" value="1"/>
</dbReference>
<sequence>MFTDNKKGIVYHVSTLQKRIFKIIHEQVSKEFGIHPGQVPMLFIIEKKPGISQKEIADALNIEPGTVAVMLKRMEKSGLILRTTDERDRRVLRVHLTQKAKDALFYIKDVLANLESKILSTLQESEQEMFLKVIEKINKKLDEEFPLKEREVKC</sequence>
<keyword evidence="1" id="KW-0805">Transcription regulation</keyword>
<dbReference type="HOGENOM" id="CLU_083287_27_4_0"/>
<dbReference type="GO" id="GO:0003677">
    <property type="term" value="F:DNA binding"/>
    <property type="evidence" value="ECO:0007669"/>
    <property type="project" value="UniProtKB-KW"/>
</dbReference>